<keyword evidence="1 3" id="KW-0489">Methyltransferase</keyword>
<comment type="subunit">
    <text evidence="3">Monomer.</text>
</comment>
<feature type="domain" description="Histidine-specific methyltransferase SAM-dependent" evidence="4">
    <location>
        <begin position="38"/>
        <end position="337"/>
    </location>
</feature>
<dbReference type="Pfam" id="PF10017">
    <property type="entry name" value="Methyltransf_33"/>
    <property type="match status" value="1"/>
</dbReference>
<evidence type="ECO:0000313" key="6">
    <source>
        <dbReference type="Proteomes" id="UP000271573"/>
    </source>
</evidence>
<dbReference type="GO" id="GO:0052699">
    <property type="term" value="P:ergothioneine biosynthetic process"/>
    <property type="evidence" value="ECO:0007669"/>
    <property type="project" value="UniProtKB-UniRule"/>
</dbReference>
<dbReference type="EMBL" id="AP019307">
    <property type="protein sequence ID" value="BBH16597.1"/>
    <property type="molecule type" value="Genomic_DNA"/>
</dbReference>
<gene>
    <name evidence="3 5" type="primary">egtD</name>
    <name evidence="5" type="ORF">Back2_08840</name>
</gene>
<dbReference type="GO" id="GO:0032259">
    <property type="term" value="P:methylation"/>
    <property type="evidence" value="ECO:0007669"/>
    <property type="project" value="UniProtKB-KW"/>
</dbReference>
<comment type="similarity">
    <text evidence="3">Belongs to the methyltransferase superfamily. EgtD family.</text>
</comment>
<feature type="binding site" evidence="3">
    <location>
        <begin position="301"/>
        <end position="303"/>
    </location>
    <ligand>
        <name>L-histidine</name>
        <dbReference type="ChEBI" id="CHEBI:57595"/>
    </ligand>
</feature>
<protein>
    <recommendedName>
        <fullName evidence="3">Histidine N-alpha-methyltransferase</fullName>
        <ecNumber evidence="3">2.1.1.44</ecNumber>
    </recommendedName>
    <alternativeName>
        <fullName evidence="3">Histidine trimethyltransferase</fullName>
    </alternativeName>
</protein>
<dbReference type="InterPro" id="IPR017804">
    <property type="entry name" value="MeTrfase_EgtD-like"/>
</dbReference>
<dbReference type="PANTHER" id="PTHR43397">
    <property type="entry name" value="ERGOTHIONEINE BIOSYNTHESIS PROTEIN 1"/>
    <property type="match status" value="1"/>
</dbReference>
<reference evidence="5 6" key="1">
    <citation type="submission" date="2018-11" db="EMBL/GenBank/DDBJ databases">
        <title>Complete genome sequence of Nocardioides baekrokdamisoli strain KCTC 39748.</title>
        <authorList>
            <person name="Kang S.W."/>
            <person name="Lee K.C."/>
            <person name="Kim K.K."/>
            <person name="Kim J.S."/>
            <person name="Kim D.S."/>
            <person name="Ko S.H."/>
            <person name="Yang S.H."/>
            <person name="Shin Y.K."/>
            <person name="Lee J.S."/>
        </authorList>
    </citation>
    <scope>NUCLEOTIDE SEQUENCE [LARGE SCALE GENOMIC DNA]</scope>
    <source>
        <strain evidence="5 6">KCTC 39748</strain>
    </source>
</reference>
<dbReference type="AlphaFoldDB" id="A0A3G9ICE0"/>
<comment type="pathway">
    <text evidence="3">Amino-acid biosynthesis; ergothioneine biosynthesis.</text>
</comment>
<dbReference type="HAMAP" id="MF_02037">
    <property type="entry name" value="EgtD"/>
    <property type="match status" value="1"/>
</dbReference>
<dbReference type="PIRSF" id="PIRSF018005">
    <property type="entry name" value="UCP018005"/>
    <property type="match status" value="1"/>
</dbReference>
<name>A0A3G9ICE0_9ACTN</name>
<proteinExistence type="inferred from homology"/>
<dbReference type="InterPro" id="IPR051128">
    <property type="entry name" value="EgtD_Methyltrsf_superfamily"/>
</dbReference>
<comment type="function">
    <text evidence="3">Catalyzes the SAM-dependent triple methylation of the alpha-amino group of histidine to form hercynine, a step in the biosynthesis pathway of ergothioneine.</text>
</comment>
<dbReference type="PANTHER" id="PTHR43397:SF1">
    <property type="entry name" value="ERGOTHIONEINE BIOSYNTHESIS PROTEIN 1"/>
    <property type="match status" value="1"/>
</dbReference>
<dbReference type="InterPro" id="IPR032888">
    <property type="entry name" value="EgtD_Actinobacteria"/>
</dbReference>
<sequence>MRSCGVPRPLPPGDLMSTIEADQLDVLLSPDDLRSVLERDALRGLTASPKWLPPKYFYDDRGSELFEQITRLPEYYPTRAEHGILQSHAGEIATAAGCETLLELGSGSSTKTRLLLDALRDAGDLRGYVPVDVSAGALSESMPALKQEYPGMEIRGVIADFDAHLGALPLPGRRLWALLGGTIGNYPPAERAQFLSAIASAMQPGEAFLVGLDLVKEPGRLMRAYDDAAGVTAAFNLNVLSVLNRELDGDLDPSDFEHVAIWDDVNEWIEMRLRARGPVHARLGVLDLEVVFDGGEELRTEISAKFRREPIEAELRVAGMEPTHWWTDGDFALALARKEN</sequence>
<feature type="binding site" evidence="3">
    <location>
        <begin position="160"/>
        <end position="161"/>
    </location>
    <ligand>
        <name>S-adenosyl-L-methionine</name>
        <dbReference type="ChEBI" id="CHEBI:59789"/>
    </ligand>
</feature>
<feature type="binding site" evidence="3">
    <location>
        <position position="225"/>
    </location>
    <ligand>
        <name>L-histidine</name>
        <dbReference type="ChEBI" id="CHEBI:57595"/>
    </ligand>
</feature>
<accession>A0A3G9ICE0</accession>
<dbReference type="NCBIfam" id="TIGR03438">
    <property type="entry name" value="egtD_ergothio"/>
    <property type="match status" value="1"/>
</dbReference>
<evidence type="ECO:0000256" key="1">
    <source>
        <dbReference type="ARBA" id="ARBA00022603"/>
    </source>
</evidence>
<dbReference type="Proteomes" id="UP000271573">
    <property type="component" value="Chromosome"/>
</dbReference>
<comment type="catalytic activity">
    <reaction evidence="3">
        <text>L-histidine + 3 S-adenosyl-L-methionine = hercynine + 3 S-adenosyl-L-homocysteine + 3 H(+)</text>
        <dbReference type="Rhea" id="RHEA:38471"/>
        <dbReference type="ChEBI" id="CHEBI:15378"/>
        <dbReference type="ChEBI" id="CHEBI:15781"/>
        <dbReference type="ChEBI" id="CHEBI:57595"/>
        <dbReference type="ChEBI" id="CHEBI:57856"/>
        <dbReference type="ChEBI" id="CHEBI:59789"/>
        <dbReference type="EC" id="2.1.1.44"/>
    </reaction>
</comment>
<feature type="binding site" evidence="3">
    <location>
        <position position="105"/>
    </location>
    <ligand>
        <name>S-adenosyl-L-methionine</name>
        <dbReference type="ChEBI" id="CHEBI:59789"/>
    </ligand>
</feature>
<dbReference type="InterPro" id="IPR035094">
    <property type="entry name" value="EgtD"/>
</dbReference>
<feature type="binding site" evidence="3">
    <location>
        <position position="111"/>
    </location>
    <ligand>
        <name>S-adenosyl-L-methionine</name>
        <dbReference type="ChEBI" id="CHEBI:59789"/>
    </ligand>
</feature>
<feature type="binding site" evidence="3">
    <location>
        <position position="75"/>
    </location>
    <ligand>
        <name>L-histidine</name>
        <dbReference type="ChEBI" id="CHEBI:57595"/>
    </ligand>
</feature>
<feature type="binding site" evidence="3">
    <location>
        <position position="185"/>
    </location>
    <ligand>
        <name>L-histidine</name>
        <dbReference type="ChEBI" id="CHEBI:57595"/>
    </ligand>
</feature>
<dbReference type="InterPro" id="IPR019257">
    <property type="entry name" value="MeTrfase_dom"/>
</dbReference>
<dbReference type="UniPathway" id="UPA01014"/>
<dbReference type="SUPFAM" id="SSF53335">
    <property type="entry name" value="S-adenosyl-L-methionine-dependent methyltransferases"/>
    <property type="match status" value="1"/>
</dbReference>
<dbReference type="KEGG" id="nbe:Back2_08840"/>
<organism evidence="5 6">
    <name type="scientific">Nocardioides baekrokdamisoli</name>
    <dbReference type="NCBI Taxonomy" id="1804624"/>
    <lineage>
        <taxon>Bacteria</taxon>
        <taxon>Bacillati</taxon>
        <taxon>Actinomycetota</taxon>
        <taxon>Actinomycetes</taxon>
        <taxon>Propionibacteriales</taxon>
        <taxon>Nocardioidaceae</taxon>
        <taxon>Nocardioides</taxon>
    </lineage>
</organism>
<evidence type="ECO:0000256" key="3">
    <source>
        <dbReference type="HAMAP-Rule" id="MF_02037"/>
    </source>
</evidence>
<evidence type="ECO:0000256" key="2">
    <source>
        <dbReference type="ARBA" id="ARBA00022679"/>
    </source>
</evidence>
<evidence type="ECO:0000313" key="5">
    <source>
        <dbReference type="EMBL" id="BBH16597.1"/>
    </source>
</evidence>
<dbReference type="EC" id="2.1.1.44" evidence="3"/>
<evidence type="ECO:0000259" key="4">
    <source>
        <dbReference type="Pfam" id="PF10017"/>
    </source>
</evidence>
<dbReference type="InterPro" id="IPR029063">
    <property type="entry name" value="SAM-dependent_MTases_sf"/>
</dbReference>
<dbReference type="GO" id="GO:0008276">
    <property type="term" value="F:protein methyltransferase activity"/>
    <property type="evidence" value="ECO:0007669"/>
    <property type="project" value="InterPro"/>
</dbReference>
<keyword evidence="6" id="KW-1185">Reference proteome</keyword>
<dbReference type="Gene3D" id="3.40.50.150">
    <property type="entry name" value="Vaccinia Virus protein VP39"/>
    <property type="match status" value="1"/>
</dbReference>
<dbReference type="GO" id="GO:0052706">
    <property type="term" value="F:L-histidine N(alpha)-methyltransferase activity"/>
    <property type="evidence" value="ECO:0007669"/>
    <property type="project" value="UniProtKB-UniRule"/>
</dbReference>
<feature type="binding site" evidence="3">
    <location>
        <position position="132"/>
    </location>
    <ligand>
        <name>S-adenosyl-L-methionine</name>
        <dbReference type="ChEBI" id="CHEBI:59789"/>
    </ligand>
</feature>
<keyword evidence="2 3" id="KW-0808">Transferase</keyword>
<keyword evidence="3" id="KW-0949">S-adenosyl-L-methionine</keyword>